<protein>
    <submittedName>
        <fullName evidence="2">Uncharacterized protein</fullName>
    </submittedName>
</protein>
<evidence type="ECO:0000256" key="1">
    <source>
        <dbReference type="SAM" id="MobiDB-lite"/>
    </source>
</evidence>
<feature type="region of interest" description="Disordered" evidence="1">
    <location>
        <begin position="146"/>
        <end position="191"/>
    </location>
</feature>
<feature type="region of interest" description="Disordered" evidence="1">
    <location>
        <begin position="22"/>
        <end position="48"/>
    </location>
</feature>
<proteinExistence type="predicted"/>
<feature type="compositionally biased region" description="Polar residues" evidence="1">
    <location>
        <begin position="32"/>
        <end position="48"/>
    </location>
</feature>
<name>A0A4C1ZFR5_EUMVA</name>
<accession>A0A4C1ZFR5</accession>
<evidence type="ECO:0000313" key="3">
    <source>
        <dbReference type="Proteomes" id="UP000299102"/>
    </source>
</evidence>
<sequence>MPERAYALHAPTHRTVYATVTGRKPDRRSGPLRQTMTANTATSKQHNGVDSPALRFRKQYNSVGLRSVTSGYTAVSNNSSADVAEFHRITSPSGRLPHYLGYTDRQPEVGEAIHQAGIGTRPPPPPRPLEFACKLNNDDVAARCGAGGPAARRGPGRSAPASALMNGKSTVRPVPAEGGRRATAGDARIPF</sequence>
<dbReference type="Proteomes" id="UP000299102">
    <property type="component" value="Unassembled WGS sequence"/>
</dbReference>
<keyword evidence="3" id="KW-1185">Reference proteome</keyword>
<evidence type="ECO:0000313" key="2">
    <source>
        <dbReference type="EMBL" id="GBP87671.1"/>
    </source>
</evidence>
<gene>
    <name evidence="2" type="ORF">EVAR_38157_1</name>
</gene>
<dbReference type="AlphaFoldDB" id="A0A4C1ZFR5"/>
<organism evidence="2 3">
    <name type="scientific">Eumeta variegata</name>
    <name type="common">Bagworm moth</name>
    <name type="synonym">Eumeta japonica</name>
    <dbReference type="NCBI Taxonomy" id="151549"/>
    <lineage>
        <taxon>Eukaryota</taxon>
        <taxon>Metazoa</taxon>
        <taxon>Ecdysozoa</taxon>
        <taxon>Arthropoda</taxon>
        <taxon>Hexapoda</taxon>
        <taxon>Insecta</taxon>
        <taxon>Pterygota</taxon>
        <taxon>Neoptera</taxon>
        <taxon>Endopterygota</taxon>
        <taxon>Lepidoptera</taxon>
        <taxon>Glossata</taxon>
        <taxon>Ditrysia</taxon>
        <taxon>Tineoidea</taxon>
        <taxon>Psychidae</taxon>
        <taxon>Oiketicinae</taxon>
        <taxon>Eumeta</taxon>
    </lineage>
</organism>
<dbReference type="EMBL" id="BGZK01001875">
    <property type="protein sequence ID" value="GBP87671.1"/>
    <property type="molecule type" value="Genomic_DNA"/>
</dbReference>
<feature type="compositionally biased region" description="Low complexity" evidence="1">
    <location>
        <begin position="149"/>
        <end position="163"/>
    </location>
</feature>
<comment type="caution">
    <text evidence="2">The sequence shown here is derived from an EMBL/GenBank/DDBJ whole genome shotgun (WGS) entry which is preliminary data.</text>
</comment>
<reference evidence="2 3" key="1">
    <citation type="journal article" date="2019" name="Commun. Biol.">
        <title>The bagworm genome reveals a unique fibroin gene that provides high tensile strength.</title>
        <authorList>
            <person name="Kono N."/>
            <person name="Nakamura H."/>
            <person name="Ohtoshi R."/>
            <person name="Tomita M."/>
            <person name="Numata K."/>
            <person name="Arakawa K."/>
        </authorList>
    </citation>
    <scope>NUCLEOTIDE SEQUENCE [LARGE SCALE GENOMIC DNA]</scope>
</reference>